<feature type="domain" description="T20D4.11-like" evidence="1">
    <location>
        <begin position="32"/>
        <end position="165"/>
    </location>
</feature>
<evidence type="ECO:0000259" key="1">
    <source>
        <dbReference type="Pfam" id="PF01579"/>
    </source>
</evidence>
<keyword evidence="3" id="KW-1185">Reference proteome</keyword>
<dbReference type="PANTHER" id="PTHR21453">
    <property type="entry name" value="DUF19 DOMAIN-CONTAINING PROTEIN-RELATED-RELATED"/>
    <property type="match status" value="1"/>
</dbReference>
<dbReference type="AlphaFoldDB" id="E3MBZ9"/>
<dbReference type="PIRSF" id="PIRSF015697">
    <property type="entry name" value="UCP015697"/>
    <property type="match status" value="1"/>
</dbReference>
<dbReference type="Proteomes" id="UP000008281">
    <property type="component" value="Unassembled WGS sequence"/>
</dbReference>
<dbReference type="InterPro" id="IPR016638">
    <property type="entry name" value="UPF0376"/>
</dbReference>
<dbReference type="EMBL" id="DS268434">
    <property type="protein sequence ID" value="EFO98179.1"/>
    <property type="molecule type" value="Genomic_DNA"/>
</dbReference>
<accession>E3MBZ9</accession>
<evidence type="ECO:0000313" key="3">
    <source>
        <dbReference type="Proteomes" id="UP000008281"/>
    </source>
</evidence>
<name>E3MBZ9_CAERE</name>
<dbReference type="InterPro" id="IPR002542">
    <property type="entry name" value="T20D4.11-like_dom"/>
</dbReference>
<organism evidence="3">
    <name type="scientific">Caenorhabditis remanei</name>
    <name type="common">Caenorhabditis vulgaris</name>
    <dbReference type="NCBI Taxonomy" id="31234"/>
    <lineage>
        <taxon>Eukaryota</taxon>
        <taxon>Metazoa</taxon>
        <taxon>Ecdysozoa</taxon>
        <taxon>Nematoda</taxon>
        <taxon>Chromadorea</taxon>
        <taxon>Rhabditida</taxon>
        <taxon>Rhabditina</taxon>
        <taxon>Rhabditomorpha</taxon>
        <taxon>Rhabditoidea</taxon>
        <taxon>Rhabditidae</taxon>
        <taxon>Peloderinae</taxon>
        <taxon>Caenorhabditis</taxon>
    </lineage>
</organism>
<reference evidence="2" key="1">
    <citation type="submission" date="2007-07" db="EMBL/GenBank/DDBJ databases">
        <title>PCAP assembly of the Caenorhabditis remanei genome.</title>
        <authorList>
            <consortium name="The Caenorhabditis remanei Sequencing Consortium"/>
            <person name="Wilson R.K."/>
        </authorList>
    </citation>
    <scope>NUCLEOTIDE SEQUENCE [LARGE SCALE GENOMIC DNA]</scope>
    <source>
        <strain evidence="2">PB4641</strain>
    </source>
</reference>
<protein>
    <recommendedName>
        <fullName evidence="1">T20D4.11-like domain-containing protein</fullName>
    </recommendedName>
</protein>
<dbReference type="HOGENOM" id="CLU_1512009_0_0_1"/>
<proteinExistence type="predicted"/>
<evidence type="ECO:0000313" key="2">
    <source>
        <dbReference type="EMBL" id="EFO98179.1"/>
    </source>
</evidence>
<dbReference type="PANTHER" id="PTHR21453:SF28">
    <property type="entry name" value="DUF19 DOMAIN-CONTAINING PROTEIN-RELATED"/>
    <property type="match status" value="1"/>
</dbReference>
<dbReference type="Pfam" id="PF01579">
    <property type="entry name" value="DUF19"/>
    <property type="match status" value="1"/>
</dbReference>
<gene>
    <name evidence="2" type="ORF">CRE_15279</name>
</gene>
<sequence length="178" mass="20592">MSGNPTFFLFIFILICYSHSAPTRTTSSPQTCSWFEDVTTDVVCFPEYTSFIKNLFMMQWGDESRLIKFLNSCIYVTNCYKKSDCGKLKSSILETCHIPIYEHSDEFQNCSKIILSEARDCRDFPSPCEIFGENNCVKPLYVETCGHEIWTKFKANTLFVNTYLNRAKGCNFAQFEDL</sequence>